<dbReference type="Pfam" id="PF01610">
    <property type="entry name" value="DDE_Tnp_ISL3"/>
    <property type="match status" value="1"/>
</dbReference>
<comment type="caution">
    <text evidence="2">The sequence shown here is derived from an EMBL/GenBank/DDBJ whole genome shotgun (WGS) entry which is preliminary data.</text>
</comment>
<name>A0A969PUK7_9BACI</name>
<gene>
    <name evidence="2" type="ORF">HCN83_17805</name>
</gene>
<dbReference type="EMBL" id="JAATHJ010000073">
    <property type="protein sequence ID" value="NJP39419.1"/>
    <property type="molecule type" value="Genomic_DNA"/>
</dbReference>
<keyword evidence="3" id="KW-1185">Reference proteome</keyword>
<feature type="domain" description="Transposase IS204/IS1001/IS1096/IS1165 DDE" evidence="1">
    <location>
        <begin position="81"/>
        <end position="312"/>
    </location>
</feature>
<protein>
    <submittedName>
        <fullName evidence="2">ISL3 family transposase</fullName>
    </submittedName>
</protein>
<dbReference type="NCBIfam" id="NF033550">
    <property type="entry name" value="transpos_ISL3"/>
    <property type="match status" value="1"/>
</dbReference>
<dbReference type="InterPro" id="IPR002560">
    <property type="entry name" value="Transposase_DDE"/>
</dbReference>
<dbReference type="PANTHER" id="PTHR33498:SF1">
    <property type="entry name" value="TRANSPOSASE FOR INSERTION SEQUENCE ELEMENT IS1557"/>
    <property type="match status" value="1"/>
</dbReference>
<evidence type="ECO:0000259" key="1">
    <source>
        <dbReference type="Pfam" id="PF01610"/>
    </source>
</evidence>
<dbReference type="Proteomes" id="UP000752012">
    <property type="component" value="Unassembled WGS sequence"/>
</dbReference>
<proteinExistence type="predicted"/>
<dbReference type="PANTHER" id="PTHR33498">
    <property type="entry name" value="TRANSPOSASE FOR INSERTION SEQUENCE ELEMENT IS1557"/>
    <property type="match status" value="1"/>
</dbReference>
<evidence type="ECO:0000313" key="3">
    <source>
        <dbReference type="Proteomes" id="UP000752012"/>
    </source>
</evidence>
<reference evidence="2 3" key="1">
    <citation type="submission" date="2020-03" db="EMBL/GenBank/DDBJ databases">
        <title>Assessment of the enzymatic potential of alkaline-tolerant lipase obtained from Bacillus luteus H11 (technogenic soil) for the bioremediation of saline soils contaminated with petroleum substances.</title>
        <authorList>
            <person name="Kalwasinska A."/>
        </authorList>
    </citation>
    <scope>NUCLEOTIDE SEQUENCE [LARGE SCALE GENOMIC DNA]</scope>
    <source>
        <strain evidence="2 3">H11</strain>
    </source>
</reference>
<sequence>IRVPAERRYCRQCGATCTVCLPGIPMRGKATNSFRTFLFEECRGRSIADVSRRFEIPYTTLERWFYEEAPHHVPVQTAKYVSIDDFAMRKGHTYGVAAADLETGQVLDVAEGRSRKAVENLLKKTAPDAEVAVSDAAPAMEKAIQAACPDAVHVLDRFHVVQFFTDALNRRRKYHLSAEKKHGNVRRVLRLLCQKPAELTEEERREVRSWLEADEPLEALYQALQHIRYVFKGTEEQRAKHRMEAWFARWSFHSVSAVRSIAKTLVKRKASLQAAVVHSASNGMIEGINTKIKLIKRRAYGYRNNEHFKIRISLETGRAN</sequence>
<accession>A0A969PUK7</accession>
<feature type="non-terminal residue" evidence="2">
    <location>
        <position position="1"/>
    </location>
</feature>
<dbReference type="RefSeq" id="WP_168009784.1">
    <property type="nucleotide sequence ID" value="NZ_JAATHJ010000073.1"/>
</dbReference>
<evidence type="ECO:0000313" key="2">
    <source>
        <dbReference type="EMBL" id="NJP39419.1"/>
    </source>
</evidence>
<dbReference type="AlphaFoldDB" id="A0A969PUK7"/>
<dbReference type="InterPro" id="IPR047951">
    <property type="entry name" value="Transpos_ISL3"/>
</dbReference>
<organism evidence="2 3">
    <name type="scientific">Alkalicoccus luteus</name>
    <dbReference type="NCBI Taxonomy" id="1237094"/>
    <lineage>
        <taxon>Bacteria</taxon>
        <taxon>Bacillati</taxon>
        <taxon>Bacillota</taxon>
        <taxon>Bacilli</taxon>
        <taxon>Bacillales</taxon>
        <taxon>Bacillaceae</taxon>
        <taxon>Alkalicoccus</taxon>
    </lineage>
</organism>